<dbReference type="InParanoid" id="E0W1Y9"/>
<feature type="domain" description="GST N-terminal" evidence="19">
    <location>
        <begin position="112"/>
        <end position="180"/>
    </location>
</feature>
<dbReference type="InterPro" id="IPR034334">
    <property type="entry name" value="PGES2"/>
</dbReference>
<dbReference type="CDD" id="cd03197">
    <property type="entry name" value="GST_C_mPGES2"/>
    <property type="match status" value="1"/>
</dbReference>
<dbReference type="CTD" id="8232330"/>
<evidence type="ECO:0000256" key="15">
    <source>
        <dbReference type="ARBA" id="ARBA00023930"/>
    </source>
</evidence>
<comment type="catalytic activity">
    <reaction evidence="15">
        <text>prostaglandin H2 = (12S)-hydroxy-(5Z,8E,10E)-heptadecatrienoate + malonaldehyde</text>
        <dbReference type="Rhea" id="RHEA:48644"/>
        <dbReference type="ChEBI" id="CHEBI:57405"/>
        <dbReference type="ChEBI" id="CHEBI:90694"/>
        <dbReference type="ChEBI" id="CHEBI:566274"/>
    </reaction>
    <physiologicalReaction direction="left-to-right" evidence="15">
        <dbReference type="Rhea" id="RHEA:48645"/>
    </physiologicalReaction>
</comment>
<dbReference type="SFLD" id="SFLDS00019">
    <property type="entry name" value="Glutathione_Transferase_(cytos"/>
    <property type="match status" value="1"/>
</dbReference>
<dbReference type="Gene3D" id="6.20.200.30">
    <property type="match status" value="1"/>
</dbReference>
<dbReference type="KEGG" id="phu:Phum_PHUM580720"/>
<name>E0W1Y9_PEDHC</name>
<comment type="catalytic activity">
    <reaction evidence="16">
        <text>prostaglandin H2 = prostaglandin E2</text>
        <dbReference type="Rhea" id="RHEA:12893"/>
        <dbReference type="ChEBI" id="CHEBI:57405"/>
        <dbReference type="ChEBI" id="CHEBI:606564"/>
        <dbReference type="EC" id="5.3.99.3"/>
    </reaction>
    <physiologicalReaction direction="left-to-right" evidence="16">
        <dbReference type="Rhea" id="RHEA:12894"/>
    </physiologicalReaction>
</comment>
<dbReference type="GO" id="GO:0001516">
    <property type="term" value="P:prostaglandin biosynthetic process"/>
    <property type="evidence" value="ECO:0007669"/>
    <property type="project" value="UniProtKB-UniPathway"/>
</dbReference>
<dbReference type="PANTHER" id="PTHR12782:SF5">
    <property type="entry name" value="PROSTAGLANDIN E SYNTHASE 2"/>
    <property type="match status" value="1"/>
</dbReference>
<keyword evidence="22" id="KW-1185">Reference proteome</keyword>
<keyword evidence="12" id="KW-0472">Membrane</keyword>
<proteinExistence type="inferred from homology"/>
<reference evidence="20" key="1">
    <citation type="submission" date="2007-04" db="EMBL/GenBank/DDBJ databases">
        <title>Annotation of Pediculus humanus corporis strain USDA.</title>
        <authorList>
            <person name="Kirkness E."/>
            <person name="Hannick L."/>
            <person name="Hass B."/>
            <person name="Bruggner R."/>
            <person name="Lawson D."/>
            <person name="Bidwell S."/>
            <person name="Joardar V."/>
            <person name="Caler E."/>
            <person name="Walenz B."/>
            <person name="Inman J."/>
            <person name="Schobel S."/>
            <person name="Galinsky K."/>
            <person name="Amedeo P."/>
            <person name="Strausberg R."/>
        </authorList>
    </citation>
    <scope>NUCLEOTIDE SEQUENCE</scope>
    <source>
        <strain evidence="20">USDA</strain>
    </source>
</reference>
<evidence type="ECO:0000256" key="17">
    <source>
        <dbReference type="ARBA" id="ARBA00031041"/>
    </source>
</evidence>
<dbReference type="GeneID" id="8232330"/>
<dbReference type="InterPro" id="IPR004045">
    <property type="entry name" value="Glutathione_S-Trfase_N"/>
</dbReference>
<keyword evidence="9" id="KW-0276">Fatty acid metabolism</keyword>
<evidence type="ECO:0000256" key="18">
    <source>
        <dbReference type="ARBA" id="ARBA00037847"/>
    </source>
</evidence>
<evidence type="ECO:0000256" key="13">
    <source>
        <dbReference type="ARBA" id="ARBA00023160"/>
    </source>
</evidence>
<dbReference type="SUPFAM" id="SSF52833">
    <property type="entry name" value="Thioredoxin-like"/>
    <property type="match status" value="1"/>
</dbReference>
<evidence type="ECO:0000313" key="20">
    <source>
        <dbReference type="EMBL" id="EEB19583.1"/>
    </source>
</evidence>
<dbReference type="GO" id="GO:0050220">
    <property type="term" value="F:prostaglandin-E synthase activity"/>
    <property type="evidence" value="ECO:0007669"/>
    <property type="project" value="UniProtKB-EC"/>
</dbReference>
<dbReference type="Pfam" id="PF13417">
    <property type="entry name" value="GST_N_3"/>
    <property type="match status" value="1"/>
</dbReference>
<evidence type="ECO:0000256" key="12">
    <source>
        <dbReference type="ARBA" id="ARBA00023136"/>
    </source>
</evidence>
<dbReference type="GO" id="GO:0012505">
    <property type="term" value="C:endomembrane system"/>
    <property type="evidence" value="ECO:0007669"/>
    <property type="project" value="UniProtKB-SubCell"/>
</dbReference>
<evidence type="ECO:0000256" key="5">
    <source>
        <dbReference type="ARBA" id="ARBA00022501"/>
    </source>
</evidence>
<dbReference type="Gene3D" id="3.40.30.10">
    <property type="entry name" value="Glutaredoxin"/>
    <property type="match status" value="1"/>
</dbReference>
<reference evidence="21" key="3">
    <citation type="submission" date="2021-02" db="UniProtKB">
        <authorList>
            <consortium name="EnsemblMetazoa"/>
        </authorList>
    </citation>
    <scope>IDENTIFICATION</scope>
    <source>
        <strain evidence="21">USDA</strain>
    </source>
</reference>
<dbReference type="PROSITE" id="PS00195">
    <property type="entry name" value="GLUTAREDOXIN_1"/>
    <property type="match status" value="1"/>
</dbReference>
<dbReference type="OMA" id="DYCLTEG"/>
<evidence type="ECO:0000256" key="6">
    <source>
        <dbReference type="ARBA" id="ARBA00022516"/>
    </source>
</evidence>
<dbReference type="VEuPathDB" id="VectorBase:PHUM580720"/>
<keyword evidence="13" id="KW-0275">Fatty acid biosynthesis</keyword>
<gene>
    <name evidence="21" type="primary">8232330</name>
    <name evidence="20" type="ORF">Phum_PHUM580720</name>
</gene>
<evidence type="ECO:0000256" key="8">
    <source>
        <dbReference type="ARBA" id="ARBA00022692"/>
    </source>
</evidence>
<evidence type="ECO:0000256" key="1">
    <source>
        <dbReference type="ARBA" id="ARBA00004702"/>
    </source>
</evidence>
<dbReference type="RefSeq" id="XP_002432321.1">
    <property type="nucleotide sequence ID" value="XM_002432276.1"/>
</dbReference>
<sequence length="412" mass="48083">MTMFNLRVLSKNFSKITVNKNIRLYSAYEKFNAYFGHKSFQKNPVKLLVAAVPVTALGAGYYFYGTKKENDELLNEYDIRNVEYQLLESKPNVPIARTVNKSKDDLNLNLTLFQYPTCPFCCKVRAFLDYYGIPYEVVEVNPVFRQQTSWTTYKKVPILLAKVKDGYQQLNDSSMIVSALKTYLFNQNISLEEIVNYYPMIEFKEKEGKVKSDVLNKYFLMFQDNVPKDKTTEVVKEEKKWREWADNELVHTLSPNVYRTTEEALQAFKWFSEVGEWDKLFSAWERFVIVYVGAFAMWLISKNLKKRHNLKDDVRESLYDSCKKWMKILSMKNTQFLGGSTPNLGDLAVYGVLSSIEGCIAFNDLINNTNIGKWYYPVKEAVNNHKDVNKTKQTFSRSNFCYGQDFKKKTIA</sequence>
<evidence type="ECO:0000256" key="4">
    <source>
        <dbReference type="ARBA" id="ARBA00019474"/>
    </source>
</evidence>
<evidence type="ECO:0000256" key="3">
    <source>
        <dbReference type="ARBA" id="ARBA00012203"/>
    </source>
</evidence>
<evidence type="ECO:0000313" key="21">
    <source>
        <dbReference type="EnsemblMetazoa" id="PHUM580720-PA"/>
    </source>
</evidence>
<keyword evidence="11" id="KW-0443">Lipid metabolism</keyword>
<keyword evidence="6" id="KW-0444">Lipid biosynthesis</keyword>
<keyword evidence="5" id="KW-0644">Prostaglandin metabolism</keyword>
<dbReference type="SFLD" id="SFLDG01203">
    <property type="entry name" value="Prostaglandin_E_synthase_like1"/>
    <property type="match status" value="1"/>
</dbReference>
<dbReference type="STRING" id="121224.E0W1Y9"/>
<dbReference type="EC" id="5.3.99.3" evidence="3"/>
<evidence type="ECO:0000259" key="19">
    <source>
        <dbReference type="Pfam" id="PF13417"/>
    </source>
</evidence>
<dbReference type="EMBL" id="DS235873">
    <property type="protein sequence ID" value="EEB19583.1"/>
    <property type="molecule type" value="Genomic_DNA"/>
</dbReference>
<dbReference type="PANTHER" id="PTHR12782">
    <property type="entry name" value="MICROSOMAL PROSTAGLANDIN E SYNTHASE-2"/>
    <property type="match status" value="1"/>
</dbReference>
<dbReference type="eggNOG" id="KOG3029">
    <property type="taxonomic scope" value="Eukaryota"/>
</dbReference>
<dbReference type="InterPro" id="IPR036282">
    <property type="entry name" value="Glutathione-S-Trfase_C_sf"/>
</dbReference>
<evidence type="ECO:0000256" key="9">
    <source>
        <dbReference type="ARBA" id="ARBA00022832"/>
    </source>
</evidence>
<comment type="pathway">
    <text evidence="1">Lipid metabolism; prostaglandin biosynthesis.</text>
</comment>
<dbReference type="EMBL" id="AAZO01007069">
    <property type="status" value="NOT_ANNOTATED_CDS"/>
    <property type="molecule type" value="Genomic_DNA"/>
</dbReference>
<keyword evidence="7" id="KW-0643">Prostaglandin biosynthesis</keyword>
<dbReference type="HOGENOM" id="CLU_011226_0_1_1"/>
<comment type="subcellular location">
    <subcellularLocation>
        <location evidence="18">Endomembrane system</location>
        <topology evidence="18">Single-pass membrane protein</topology>
    </subcellularLocation>
</comment>
<evidence type="ECO:0000256" key="14">
    <source>
        <dbReference type="ARBA" id="ARBA00023235"/>
    </source>
</evidence>
<dbReference type="InterPro" id="IPR034335">
    <property type="entry name" value="PGES2_C"/>
</dbReference>
<dbReference type="InterPro" id="IPR040079">
    <property type="entry name" value="Glutathione_S-Trfase"/>
</dbReference>
<accession>E0W1Y9</accession>
<dbReference type="OrthoDB" id="423541at2759"/>
<evidence type="ECO:0000313" key="22">
    <source>
        <dbReference type="Proteomes" id="UP000009046"/>
    </source>
</evidence>
<reference evidence="20" key="2">
    <citation type="submission" date="2007-04" db="EMBL/GenBank/DDBJ databases">
        <title>The genome of the human body louse.</title>
        <authorList>
            <consortium name="The Human Body Louse Genome Consortium"/>
            <person name="Kirkness E."/>
            <person name="Walenz B."/>
            <person name="Hass B."/>
            <person name="Bruggner R."/>
            <person name="Strausberg R."/>
        </authorList>
    </citation>
    <scope>NUCLEOTIDE SEQUENCE</scope>
    <source>
        <strain evidence="20">USDA</strain>
    </source>
</reference>
<dbReference type="InterPro" id="IPR036249">
    <property type="entry name" value="Thioredoxin-like_sf"/>
</dbReference>
<dbReference type="GO" id="GO:0005739">
    <property type="term" value="C:mitochondrion"/>
    <property type="evidence" value="ECO:0007669"/>
    <property type="project" value="TreeGrafter"/>
</dbReference>
<comment type="similarity">
    <text evidence="2">Belongs to the GST superfamily.</text>
</comment>
<dbReference type="InterPro" id="IPR011767">
    <property type="entry name" value="GLR_AS"/>
</dbReference>
<evidence type="ECO:0000256" key="10">
    <source>
        <dbReference type="ARBA" id="ARBA00022989"/>
    </source>
</evidence>
<dbReference type="Gene3D" id="1.20.1050.10">
    <property type="match status" value="1"/>
</dbReference>
<dbReference type="PROSITE" id="PS51354">
    <property type="entry name" value="GLUTAREDOXIN_2"/>
    <property type="match status" value="1"/>
</dbReference>
<dbReference type="FunCoup" id="E0W1Y9">
    <property type="interactions" value="1315"/>
</dbReference>
<evidence type="ECO:0000256" key="11">
    <source>
        <dbReference type="ARBA" id="ARBA00023098"/>
    </source>
</evidence>
<keyword evidence="10" id="KW-1133">Transmembrane helix</keyword>
<dbReference type="SFLD" id="SFLDG01182">
    <property type="entry name" value="Prostaglandin_E_synthase_like"/>
    <property type="match status" value="1"/>
</dbReference>
<dbReference type="SUPFAM" id="SSF47616">
    <property type="entry name" value="GST C-terminal domain-like"/>
    <property type="match status" value="1"/>
</dbReference>
<evidence type="ECO:0000256" key="7">
    <source>
        <dbReference type="ARBA" id="ARBA00022585"/>
    </source>
</evidence>
<dbReference type="CDD" id="cd03040">
    <property type="entry name" value="GST_N_mPGES2"/>
    <property type="match status" value="1"/>
</dbReference>
<evidence type="ECO:0000256" key="16">
    <source>
        <dbReference type="ARBA" id="ARBA00023931"/>
    </source>
</evidence>
<dbReference type="UniPathway" id="UPA00662"/>
<keyword evidence="14 20" id="KW-0413">Isomerase</keyword>
<dbReference type="AlphaFoldDB" id="E0W1Y9"/>
<organism>
    <name type="scientific">Pediculus humanus subsp. corporis</name>
    <name type="common">Body louse</name>
    <dbReference type="NCBI Taxonomy" id="121224"/>
    <lineage>
        <taxon>Eukaryota</taxon>
        <taxon>Metazoa</taxon>
        <taxon>Ecdysozoa</taxon>
        <taxon>Arthropoda</taxon>
        <taxon>Hexapoda</taxon>
        <taxon>Insecta</taxon>
        <taxon>Pterygota</taxon>
        <taxon>Neoptera</taxon>
        <taxon>Paraneoptera</taxon>
        <taxon>Psocodea</taxon>
        <taxon>Troctomorpha</taxon>
        <taxon>Phthiraptera</taxon>
        <taxon>Anoplura</taxon>
        <taxon>Pediculidae</taxon>
        <taxon>Pediculus</taxon>
    </lineage>
</organism>
<evidence type="ECO:0000256" key="2">
    <source>
        <dbReference type="ARBA" id="ARBA00007409"/>
    </source>
</evidence>
<protein>
    <recommendedName>
        <fullName evidence="4">Prostaglandin E synthase 2</fullName>
        <ecNumber evidence="3">5.3.99.3</ecNumber>
    </recommendedName>
    <alternativeName>
        <fullName evidence="17">Microsomal prostaglandin E synthase 2</fullName>
    </alternativeName>
</protein>
<keyword evidence="8" id="KW-0812">Transmembrane</keyword>
<dbReference type="EnsemblMetazoa" id="PHUM580720-RA">
    <property type="protein sequence ID" value="PHUM580720-PA"/>
    <property type="gene ID" value="PHUM580720"/>
</dbReference>
<dbReference type="Proteomes" id="UP000009046">
    <property type="component" value="Unassembled WGS sequence"/>
</dbReference>